<evidence type="ECO:0000256" key="1">
    <source>
        <dbReference type="ARBA" id="ARBA00004651"/>
    </source>
</evidence>
<dbReference type="InterPro" id="IPR017039">
    <property type="entry name" value="Virul_fac_BrkB"/>
</dbReference>
<feature type="compositionally biased region" description="Basic and acidic residues" evidence="6">
    <location>
        <begin position="357"/>
        <end position="380"/>
    </location>
</feature>
<evidence type="ECO:0000313" key="8">
    <source>
        <dbReference type="EMBL" id="GGL00441.1"/>
    </source>
</evidence>
<protein>
    <recommendedName>
        <fullName evidence="10">YihY family inner membrane protein</fullName>
    </recommendedName>
</protein>
<feature type="compositionally biased region" description="Basic and acidic residues" evidence="6">
    <location>
        <begin position="1"/>
        <end position="13"/>
    </location>
</feature>
<dbReference type="GO" id="GO:0005886">
    <property type="term" value="C:plasma membrane"/>
    <property type="evidence" value="ECO:0007669"/>
    <property type="project" value="UniProtKB-SubCell"/>
</dbReference>
<evidence type="ECO:0008006" key="10">
    <source>
        <dbReference type="Google" id="ProtNLM"/>
    </source>
</evidence>
<evidence type="ECO:0000256" key="7">
    <source>
        <dbReference type="SAM" id="Phobius"/>
    </source>
</evidence>
<feature type="transmembrane region" description="Helical" evidence="7">
    <location>
        <begin position="210"/>
        <end position="231"/>
    </location>
</feature>
<feature type="transmembrane region" description="Helical" evidence="7">
    <location>
        <begin position="111"/>
        <end position="131"/>
    </location>
</feature>
<dbReference type="AlphaFoldDB" id="A0A8J3FQ40"/>
<feature type="region of interest" description="Disordered" evidence="6">
    <location>
        <begin position="351"/>
        <end position="386"/>
    </location>
</feature>
<feature type="transmembrane region" description="Helical" evidence="7">
    <location>
        <begin position="287"/>
        <end position="308"/>
    </location>
</feature>
<keyword evidence="5 7" id="KW-0472">Membrane</keyword>
<evidence type="ECO:0000256" key="6">
    <source>
        <dbReference type="SAM" id="MobiDB-lite"/>
    </source>
</evidence>
<keyword evidence="4 7" id="KW-1133">Transmembrane helix</keyword>
<evidence type="ECO:0000256" key="2">
    <source>
        <dbReference type="ARBA" id="ARBA00022475"/>
    </source>
</evidence>
<reference evidence="8" key="1">
    <citation type="journal article" date="2014" name="Int. J. Syst. Evol. Microbiol.">
        <title>Complete genome sequence of Corynebacterium casei LMG S-19264T (=DSM 44701T), isolated from a smear-ripened cheese.</title>
        <authorList>
            <consortium name="US DOE Joint Genome Institute (JGI-PGF)"/>
            <person name="Walter F."/>
            <person name="Albersmeier A."/>
            <person name="Kalinowski J."/>
            <person name="Ruckert C."/>
        </authorList>
    </citation>
    <scope>NUCLEOTIDE SEQUENCE</scope>
    <source>
        <strain evidence="8">CGMCC 4.7299</strain>
    </source>
</reference>
<keyword evidence="9" id="KW-1185">Reference proteome</keyword>
<dbReference type="EMBL" id="BMMX01000017">
    <property type="protein sequence ID" value="GGL00441.1"/>
    <property type="molecule type" value="Genomic_DNA"/>
</dbReference>
<organism evidence="8 9">
    <name type="scientific">Mangrovihabitans endophyticus</name>
    <dbReference type="NCBI Taxonomy" id="1751298"/>
    <lineage>
        <taxon>Bacteria</taxon>
        <taxon>Bacillati</taxon>
        <taxon>Actinomycetota</taxon>
        <taxon>Actinomycetes</taxon>
        <taxon>Micromonosporales</taxon>
        <taxon>Micromonosporaceae</taxon>
        <taxon>Mangrovihabitans</taxon>
    </lineage>
</organism>
<proteinExistence type="predicted"/>
<comment type="caution">
    <text evidence="8">The sequence shown here is derived from an EMBL/GenBank/DDBJ whole genome shotgun (WGS) entry which is preliminary data.</text>
</comment>
<dbReference type="PANTHER" id="PTHR30213">
    <property type="entry name" value="INNER MEMBRANE PROTEIN YHJD"/>
    <property type="match status" value="1"/>
</dbReference>
<evidence type="ECO:0000313" key="9">
    <source>
        <dbReference type="Proteomes" id="UP000656042"/>
    </source>
</evidence>
<feature type="transmembrane region" description="Helical" evidence="7">
    <location>
        <begin position="251"/>
        <end position="275"/>
    </location>
</feature>
<evidence type="ECO:0000256" key="5">
    <source>
        <dbReference type="ARBA" id="ARBA00023136"/>
    </source>
</evidence>
<accession>A0A8J3FQ40</accession>
<dbReference type="Proteomes" id="UP000656042">
    <property type="component" value="Unassembled WGS sequence"/>
</dbReference>
<keyword evidence="3 7" id="KW-0812">Transmembrane</keyword>
<name>A0A8J3FQ40_9ACTN</name>
<sequence>MTEPRRPTDDQRRSGTGSSDSSVRTTRPRRPDDTAQVDRLAEALRSAPVVRSVQSAPVIRSAWQALPDRARRGARAAGRLSLRMIHETVSDRLHGLAAEASFWTMLSLPPLLLALMALTGQLGAVLGANFANQVATALLNWADGVFTDQTMQQVVRPLIVSTLREGHSGVLSLSLLIALWSGSAALSNYISAITVAYDMEGLRSFWRTRLLSLSLYLAALVIGTILLPMLVLGPRVLSQMLSGLPDSALTWLVSAGYWPVVSLLSLLALTSLYHVAVPVRTRWRRDVPGAVLALLIWTAGSVGLRTYLGSGMRSDGGPAAAPIAILLFFFVTALAVLLGAELNATIDDMWPEPATQEGRRTAREQQRARREREDEHRQEPDEPGEP</sequence>
<comment type="subcellular location">
    <subcellularLocation>
        <location evidence="1">Cell membrane</location>
        <topology evidence="1">Multi-pass membrane protein</topology>
    </subcellularLocation>
</comment>
<keyword evidence="2" id="KW-1003">Cell membrane</keyword>
<feature type="region of interest" description="Disordered" evidence="6">
    <location>
        <begin position="1"/>
        <end position="35"/>
    </location>
</feature>
<evidence type="ECO:0000256" key="4">
    <source>
        <dbReference type="ARBA" id="ARBA00022989"/>
    </source>
</evidence>
<feature type="transmembrane region" description="Helical" evidence="7">
    <location>
        <begin position="320"/>
        <end position="340"/>
    </location>
</feature>
<evidence type="ECO:0000256" key="3">
    <source>
        <dbReference type="ARBA" id="ARBA00022692"/>
    </source>
</evidence>
<feature type="transmembrane region" description="Helical" evidence="7">
    <location>
        <begin position="170"/>
        <end position="190"/>
    </location>
</feature>
<dbReference type="PANTHER" id="PTHR30213:SF0">
    <property type="entry name" value="UPF0761 MEMBRANE PROTEIN YIHY"/>
    <property type="match status" value="1"/>
</dbReference>
<dbReference type="Pfam" id="PF03631">
    <property type="entry name" value="Virul_fac_BrkB"/>
    <property type="match status" value="1"/>
</dbReference>
<gene>
    <name evidence="8" type="ORF">GCM10012284_38600</name>
</gene>
<reference evidence="8" key="2">
    <citation type="submission" date="2020-09" db="EMBL/GenBank/DDBJ databases">
        <authorList>
            <person name="Sun Q."/>
            <person name="Zhou Y."/>
        </authorList>
    </citation>
    <scope>NUCLEOTIDE SEQUENCE</scope>
    <source>
        <strain evidence="8">CGMCC 4.7299</strain>
    </source>
</reference>
<dbReference type="RefSeq" id="WP_189080635.1">
    <property type="nucleotide sequence ID" value="NZ_BMMX01000017.1"/>
</dbReference>